<dbReference type="SUPFAM" id="SSF53756">
    <property type="entry name" value="UDP-Glycosyltransferase/glycogen phosphorylase"/>
    <property type="match status" value="1"/>
</dbReference>
<evidence type="ECO:0000256" key="1">
    <source>
        <dbReference type="ARBA" id="ARBA00022679"/>
    </source>
</evidence>
<dbReference type="PANTHER" id="PTHR48049:SF132">
    <property type="entry name" value="GLYCOSYLTRANSFERASE"/>
    <property type="match status" value="1"/>
</dbReference>
<gene>
    <name evidence="2" type="ORF">AMON00008_LOCUS8366</name>
</gene>
<sequence length="425" mass="45317">MAEDGACINAMFFAPSETGHMVPLLHIAEAVARAGHGVFVCTSDFDEPKWKPKVQSIGGTFLPIACGGITAETLEQRERETGNSPFSGLLALWREPVRGVIRSAEPKPSVIVADFCALAAQEAAEEFKIDLVINLPGSVTQLGAIGKIANSAGDFGRILHRQTKRGVVLVNSFFGLEPPVPLPANIKTTGPVSAPIAQLRQSLGAEHAALSAWLRSSSTAVVLISTGSIAKLQEWQVHAIFHGVKEAKLRAVWSLGKDLQEALPARDDPGFWTSSWIPQEALLQDEAVKLVITHCGWGGTLECVMAAQPVVCMPFFGDQFLNASLLMRSGCGEPICKPLPSAVMARGNPYTAGMFTARSVAGVLHAVLSRPKYKQRAMEHQRAALPTGGAAEAARQVEWAGRFGVGHLCSGENARKDQQEGCAAM</sequence>
<organism evidence="2">
    <name type="scientific">Alexandrium monilatum</name>
    <dbReference type="NCBI Taxonomy" id="311494"/>
    <lineage>
        <taxon>Eukaryota</taxon>
        <taxon>Sar</taxon>
        <taxon>Alveolata</taxon>
        <taxon>Dinophyceae</taxon>
        <taxon>Gonyaulacales</taxon>
        <taxon>Pyrocystaceae</taxon>
        <taxon>Alexandrium</taxon>
    </lineage>
</organism>
<reference evidence="2" key="1">
    <citation type="submission" date="2021-01" db="EMBL/GenBank/DDBJ databases">
        <authorList>
            <person name="Corre E."/>
            <person name="Pelletier E."/>
            <person name="Niang G."/>
            <person name="Scheremetjew M."/>
            <person name="Finn R."/>
            <person name="Kale V."/>
            <person name="Holt S."/>
            <person name="Cochrane G."/>
            <person name="Meng A."/>
            <person name="Brown T."/>
            <person name="Cohen L."/>
        </authorList>
    </citation>
    <scope>NUCLEOTIDE SEQUENCE</scope>
    <source>
        <strain evidence="2">CCMP3105</strain>
    </source>
</reference>
<accession>A0A7S4Q118</accession>
<dbReference type="Pfam" id="PF00201">
    <property type="entry name" value="UDPGT"/>
    <property type="match status" value="1"/>
</dbReference>
<dbReference type="InterPro" id="IPR002213">
    <property type="entry name" value="UDP_glucos_trans"/>
</dbReference>
<name>A0A7S4Q118_9DINO</name>
<evidence type="ECO:0000313" key="2">
    <source>
        <dbReference type="EMBL" id="CAE4568747.1"/>
    </source>
</evidence>
<protein>
    <recommendedName>
        <fullName evidence="3">Glycosyltransferase</fullName>
    </recommendedName>
</protein>
<dbReference type="GO" id="GO:0035251">
    <property type="term" value="F:UDP-glucosyltransferase activity"/>
    <property type="evidence" value="ECO:0007669"/>
    <property type="project" value="InterPro"/>
</dbReference>
<evidence type="ECO:0008006" key="3">
    <source>
        <dbReference type="Google" id="ProtNLM"/>
    </source>
</evidence>
<proteinExistence type="predicted"/>
<dbReference type="AlphaFoldDB" id="A0A7S4Q118"/>
<dbReference type="CDD" id="cd03784">
    <property type="entry name" value="GT1_Gtf-like"/>
    <property type="match status" value="1"/>
</dbReference>
<dbReference type="EMBL" id="HBNR01012949">
    <property type="protein sequence ID" value="CAE4568747.1"/>
    <property type="molecule type" value="Transcribed_RNA"/>
</dbReference>
<keyword evidence="1" id="KW-0808">Transferase</keyword>
<dbReference type="PANTHER" id="PTHR48049">
    <property type="entry name" value="GLYCOSYLTRANSFERASE"/>
    <property type="match status" value="1"/>
</dbReference>
<dbReference type="InterPro" id="IPR050481">
    <property type="entry name" value="UDP-glycosyltransf_plant"/>
</dbReference>
<dbReference type="Gene3D" id="3.40.50.2000">
    <property type="entry name" value="Glycogen Phosphorylase B"/>
    <property type="match status" value="2"/>
</dbReference>